<name>A0A9X2JK49_9BACT</name>
<keyword evidence="4" id="KW-0732">Signal</keyword>
<proteinExistence type="inferred from homology"/>
<dbReference type="Gene3D" id="3.20.20.80">
    <property type="entry name" value="Glycosidases"/>
    <property type="match status" value="2"/>
</dbReference>
<dbReference type="GO" id="GO:0004553">
    <property type="term" value="F:hydrolase activity, hydrolyzing O-glycosyl compounds"/>
    <property type="evidence" value="ECO:0007669"/>
    <property type="project" value="TreeGrafter"/>
</dbReference>
<feature type="domain" description="Glycosyl hydrolases family 39 N-terminal catalytic" evidence="5">
    <location>
        <begin position="115"/>
        <end position="190"/>
    </location>
</feature>
<dbReference type="AlphaFoldDB" id="A0A9X2JK49"/>
<protein>
    <submittedName>
        <fullName evidence="6">Cellulase family glycosylhydrolase</fullName>
    </submittedName>
</protein>
<feature type="signal peptide" evidence="4">
    <location>
        <begin position="1"/>
        <end position="22"/>
    </location>
</feature>
<dbReference type="InterPro" id="IPR051923">
    <property type="entry name" value="Glycosyl_Hydrolase_39"/>
</dbReference>
<evidence type="ECO:0000256" key="2">
    <source>
        <dbReference type="ARBA" id="ARBA00022801"/>
    </source>
</evidence>
<evidence type="ECO:0000313" key="6">
    <source>
        <dbReference type="EMBL" id="MCO6047638.1"/>
    </source>
</evidence>
<dbReference type="SUPFAM" id="SSF51445">
    <property type="entry name" value="(Trans)glycosidases"/>
    <property type="match status" value="1"/>
</dbReference>
<sequence>MQRTNGFFIVIVLLIFNAPAPAVEPQASPYGVCSHLVGHEFDQRATTLRLMEAAGIQWARADFSWTAVQPAPDTWKFERVDALLKSAPQDHIQVLPILDYNNRFADPAWQHLDAWELYVRTMVERYQDRVPVWEIWNEQNLQGFWKDPNPEHYFALLKRSYETIKSVNPDLKVAVGGYAGIPFDYIEKLYQSGGGKFFDIMNVHPYSHPLPPEQNLEESLHQLRELMTEYGDENKPIWITEIGWPTHKPEFTSPGFLQEALKSVLPEKKTYRIICIKDPESDQPGWLLKQRIAIRLPAGSSIEALDYEDVAPTLDRNEIDVVVMPPSENYYADGFDRIVRYVKEGGTVVDLYGMPFWYGFTKTQNGSWQKTNTTGYRELRIQAEGWWNNKGIIPEEMTVEYAGPVAGLPDQPKKITANRFLQPYNFREGDRFIPLLQGKNDEYTGTAAAIFDFDSDWKGAVIVNTMREGAGRVVDQSGQAEMLTRSQLIARRCGVERIFWYEFQAPEHDQHDKESHFGIVHNDFSEKPAYSAYRTLTSQLPAGSTFTDSKWRSADKSLYYPQWKLPDGTSAGAIWSYKNSGTVRVEFRDAPPSFTSHTGNPLSPSLSGNSAVLTVSGAPVYFRGAEIESIDAEF</sequence>
<comment type="caution">
    <text evidence="6">The sequence shown here is derived from an EMBL/GenBank/DDBJ whole genome shotgun (WGS) entry which is preliminary data.</text>
</comment>
<dbReference type="PANTHER" id="PTHR12631">
    <property type="entry name" value="ALPHA-L-IDURONIDASE"/>
    <property type="match status" value="1"/>
</dbReference>
<keyword evidence="7" id="KW-1185">Reference proteome</keyword>
<evidence type="ECO:0000256" key="4">
    <source>
        <dbReference type="SAM" id="SignalP"/>
    </source>
</evidence>
<evidence type="ECO:0000256" key="3">
    <source>
        <dbReference type="ARBA" id="ARBA00023295"/>
    </source>
</evidence>
<keyword evidence="3" id="KW-0326">Glycosidase</keyword>
<dbReference type="InterPro" id="IPR017853">
    <property type="entry name" value="GH"/>
</dbReference>
<evidence type="ECO:0000259" key="5">
    <source>
        <dbReference type="Pfam" id="PF01229"/>
    </source>
</evidence>
<organism evidence="6 7">
    <name type="scientific">Aeoliella straminimaris</name>
    <dbReference type="NCBI Taxonomy" id="2954799"/>
    <lineage>
        <taxon>Bacteria</taxon>
        <taxon>Pseudomonadati</taxon>
        <taxon>Planctomycetota</taxon>
        <taxon>Planctomycetia</taxon>
        <taxon>Pirellulales</taxon>
        <taxon>Lacipirellulaceae</taxon>
        <taxon>Aeoliella</taxon>
    </lineage>
</organism>
<evidence type="ECO:0000313" key="7">
    <source>
        <dbReference type="Proteomes" id="UP001155241"/>
    </source>
</evidence>
<comment type="similarity">
    <text evidence="1">Belongs to the glycosyl hydrolase 39 family.</text>
</comment>
<reference evidence="6" key="1">
    <citation type="submission" date="2022-06" db="EMBL/GenBank/DDBJ databases">
        <title>Aeoliella straminimaris, a novel planctomycete from sediments.</title>
        <authorList>
            <person name="Vitorino I.R."/>
            <person name="Lage O.M."/>
        </authorList>
    </citation>
    <scope>NUCLEOTIDE SEQUENCE</scope>
    <source>
        <strain evidence="6">ICT_H6.2</strain>
    </source>
</reference>
<keyword evidence="2" id="KW-0378">Hydrolase</keyword>
<feature type="chain" id="PRO_5040775202" evidence="4">
    <location>
        <begin position="23"/>
        <end position="634"/>
    </location>
</feature>
<accession>A0A9X2JK49</accession>
<dbReference type="Pfam" id="PF01229">
    <property type="entry name" value="Glyco_hydro_39"/>
    <property type="match status" value="1"/>
</dbReference>
<dbReference type="EMBL" id="JAMXLR010000092">
    <property type="protein sequence ID" value="MCO6047638.1"/>
    <property type="molecule type" value="Genomic_DNA"/>
</dbReference>
<evidence type="ECO:0000256" key="1">
    <source>
        <dbReference type="ARBA" id="ARBA00008875"/>
    </source>
</evidence>
<dbReference type="InterPro" id="IPR049166">
    <property type="entry name" value="GH39_cat"/>
</dbReference>
<gene>
    <name evidence="6" type="ORF">NG895_27350</name>
</gene>
<dbReference type="RefSeq" id="WP_252855748.1">
    <property type="nucleotide sequence ID" value="NZ_JAMXLR010000092.1"/>
</dbReference>
<dbReference type="Proteomes" id="UP001155241">
    <property type="component" value="Unassembled WGS sequence"/>
</dbReference>
<dbReference type="PANTHER" id="PTHR12631:SF10">
    <property type="entry name" value="BETA-XYLOSIDASE-LIKE PROTEIN-RELATED"/>
    <property type="match status" value="1"/>
</dbReference>